<evidence type="ECO:0008006" key="2">
    <source>
        <dbReference type="Google" id="ProtNLM"/>
    </source>
</evidence>
<proteinExistence type="predicted"/>
<accession>X1E9K7</accession>
<name>X1E9K7_9ZZZZ</name>
<reference evidence="1" key="1">
    <citation type="journal article" date="2014" name="Front. Microbiol.">
        <title>High frequency of phylogenetically diverse reductive dehalogenase-homologous genes in deep subseafloor sedimentary metagenomes.</title>
        <authorList>
            <person name="Kawai M."/>
            <person name="Futagami T."/>
            <person name="Toyoda A."/>
            <person name="Takaki Y."/>
            <person name="Nishi S."/>
            <person name="Hori S."/>
            <person name="Arai W."/>
            <person name="Tsubouchi T."/>
            <person name="Morono Y."/>
            <person name="Uchiyama I."/>
            <person name="Ito T."/>
            <person name="Fujiyama A."/>
            <person name="Inagaki F."/>
            <person name="Takami H."/>
        </authorList>
    </citation>
    <scope>NUCLEOTIDE SEQUENCE</scope>
    <source>
        <strain evidence="1">Expedition CK06-06</strain>
    </source>
</reference>
<comment type="caution">
    <text evidence="1">The sequence shown here is derived from an EMBL/GenBank/DDBJ whole genome shotgun (WGS) entry which is preliminary data.</text>
</comment>
<gene>
    <name evidence="1" type="ORF">S01H4_56444</name>
</gene>
<organism evidence="1">
    <name type="scientific">marine sediment metagenome</name>
    <dbReference type="NCBI Taxonomy" id="412755"/>
    <lineage>
        <taxon>unclassified sequences</taxon>
        <taxon>metagenomes</taxon>
        <taxon>ecological metagenomes</taxon>
    </lineage>
</organism>
<dbReference type="EMBL" id="BART01032707">
    <property type="protein sequence ID" value="GAH13844.1"/>
    <property type="molecule type" value="Genomic_DNA"/>
</dbReference>
<feature type="non-terminal residue" evidence="1">
    <location>
        <position position="125"/>
    </location>
</feature>
<sequence>MKDKKLQDEFELVKHMLPDVINSKLEIVKFKPEAIINSLLLETAATREEATLTTLDVIRKIISANLKILTAPLIRELVNASLLSKGYELYRYQYTRLGFPFYDFGKKLESQNISSEDIFNHLKTE</sequence>
<evidence type="ECO:0000313" key="1">
    <source>
        <dbReference type="EMBL" id="GAH13844.1"/>
    </source>
</evidence>
<dbReference type="AlphaFoldDB" id="X1E9K7"/>
<protein>
    <recommendedName>
        <fullName evidence="2">ATP-cone domain-containing protein</fullName>
    </recommendedName>
</protein>